<keyword evidence="4" id="KW-0285">Flavoprotein</keyword>
<dbReference type="EMBL" id="JAQQWL010000002">
    <property type="protein sequence ID" value="KAK8086492.1"/>
    <property type="molecule type" value="Genomic_DNA"/>
</dbReference>
<dbReference type="Proteomes" id="UP001480595">
    <property type="component" value="Unassembled WGS sequence"/>
</dbReference>
<evidence type="ECO:0000313" key="8">
    <source>
        <dbReference type="EMBL" id="KAK8086492.1"/>
    </source>
</evidence>
<dbReference type="PANTHER" id="PTHR47356:SF2">
    <property type="entry name" value="FAD-BINDING DOMAIN-CONTAINING PROTEIN-RELATED"/>
    <property type="match status" value="1"/>
</dbReference>
<dbReference type="Pfam" id="PF01494">
    <property type="entry name" value="FAD_binding_3"/>
    <property type="match status" value="1"/>
</dbReference>
<comment type="similarity">
    <text evidence="3">Belongs to the paxM FAD-dependent monooxygenase family.</text>
</comment>
<reference evidence="8 9" key="1">
    <citation type="submission" date="2023-01" db="EMBL/GenBank/DDBJ databases">
        <title>Analysis of 21 Apiospora genomes using comparative genomics revels a genus with tremendous synthesis potential of carbohydrate active enzymes and secondary metabolites.</title>
        <authorList>
            <person name="Sorensen T."/>
        </authorList>
    </citation>
    <scope>NUCLEOTIDE SEQUENCE [LARGE SCALE GENOMIC DNA]</scope>
    <source>
        <strain evidence="8 9">CBS 135458</strain>
    </source>
</reference>
<dbReference type="RefSeq" id="XP_066721016.1">
    <property type="nucleotide sequence ID" value="XM_066852875.1"/>
</dbReference>
<dbReference type="InterPro" id="IPR050562">
    <property type="entry name" value="FAD_mOase_fung"/>
</dbReference>
<evidence type="ECO:0000313" key="9">
    <source>
        <dbReference type="Proteomes" id="UP001480595"/>
    </source>
</evidence>
<name>A0ABR1WTP7_9PEZI</name>
<organism evidence="8 9">
    <name type="scientific">Apiospora phragmitis</name>
    <dbReference type="NCBI Taxonomy" id="2905665"/>
    <lineage>
        <taxon>Eukaryota</taxon>
        <taxon>Fungi</taxon>
        <taxon>Dikarya</taxon>
        <taxon>Ascomycota</taxon>
        <taxon>Pezizomycotina</taxon>
        <taxon>Sordariomycetes</taxon>
        <taxon>Xylariomycetidae</taxon>
        <taxon>Amphisphaeriales</taxon>
        <taxon>Apiosporaceae</taxon>
        <taxon>Apiospora</taxon>
    </lineage>
</organism>
<accession>A0ABR1WTP7</accession>
<keyword evidence="6" id="KW-0560">Oxidoreductase</keyword>
<dbReference type="GeneID" id="92085938"/>
<keyword evidence="5" id="KW-0274">FAD</keyword>
<dbReference type="InterPro" id="IPR002938">
    <property type="entry name" value="FAD-bd"/>
</dbReference>
<dbReference type="PANTHER" id="PTHR47356">
    <property type="entry name" value="FAD-DEPENDENT MONOOXYGENASE ASQG-RELATED"/>
    <property type="match status" value="1"/>
</dbReference>
<dbReference type="PRINTS" id="PR00420">
    <property type="entry name" value="RNGMNOXGNASE"/>
</dbReference>
<evidence type="ECO:0000256" key="6">
    <source>
        <dbReference type="ARBA" id="ARBA00023002"/>
    </source>
</evidence>
<sequence>MDQVSEKTAFLGCGPRVVIVGGGTMALALALMLERFNIDYIVLEVRDAMAPQVGAGIAIFANAYHILGQLGLHEQFAATSIPLERIADWRADSTPNAANEDVCSIFQQAFGYPLIVMDWQQAIKNIYDKIQDKSKVYTGKTVVTVDTFDNGVSFRLEDGEIVTGDLLVGADGVHSFVSSEMWRLGNERQPGCFRGEGPDSIKCNWAGLFGIAEPKGLRLQPGESLNVHKDQTIAIMSGSDRAYFVHNHVLPKELTGREIRRFTEEEREKYVAEHCNDLIQSNIKFGDLYKNRIRSSYVPLQQYALQNWHFGRIVLLEDTVHKTHPVTGQGAAMCFEDAAIFVNILTAHLNTGLYLGPEQVERMFSELERLRVPRTTTIVNQSFLAQSMQS</sequence>
<gene>
    <name evidence="8" type="ORF">PG994_001466</name>
</gene>
<keyword evidence="9" id="KW-1185">Reference proteome</keyword>
<dbReference type="SUPFAM" id="SSF51905">
    <property type="entry name" value="FAD/NAD(P)-binding domain"/>
    <property type="match status" value="1"/>
</dbReference>
<evidence type="ECO:0000256" key="4">
    <source>
        <dbReference type="ARBA" id="ARBA00022630"/>
    </source>
</evidence>
<comment type="caution">
    <text evidence="8">The sequence shown here is derived from an EMBL/GenBank/DDBJ whole genome shotgun (WGS) entry which is preliminary data.</text>
</comment>
<evidence type="ECO:0000256" key="3">
    <source>
        <dbReference type="ARBA" id="ARBA00007992"/>
    </source>
</evidence>
<dbReference type="InterPro" id="IPR036188">
    <property type="entry name" value="FAD/NAD-bd_sf"/>
</dbReference>
<dbReference type="Gene3D" id="3.50.50.60">
    <property type="entry name" value="FAD/NAD(P)-binding domain"/>
    <property type="match status" value="1"/>
</dbReference>
<evidence type="ECO:0000256" key="5">
    <source>
        <dbReference type="ARBA" id="ARBA00022827"/>
    </source>
</evidence>
<protein>
    <recommendedName>
        <fullName evidence="7">FAD-binding domain-containing protein</fullName>
    </recommendedName>
</protein>
<proteinExistence type="inferred from homology"/>
<comment type="pathway">
    <text evidence="2">Secondary metabolite biosynthesis.</text>
</comment>
<comment type="cofactor">
    <cofactor evidence="1">
        <name>FAD</name>
        <dbReference type="ChEBI" id="CHEBI:57692"/>
    </cofactor>
</comment>
<evidence type="ECO:0000256" key="2">
    <source>
        <dbReference type="ARBA" id="ARBA00005179"/>
    </source>
</evidence>
<evidence type="ECO:0000259" key="7">
    <source>
        <dbReference type="Pfam" id="PF01494"/>
    </source>
</evidence>
<evidence type="ECO:0000256" key="1">
    <source>
        <dbReference type="ARBA" id="ARBA00001974"/>
    </source>
</evidence>
<feature type="domain" description="FAD-binding" evidence="7">
    <location>
        <begin position="17"/>
        <end position="350"/>
    </location>
</feature>